<gene>
    <name evidence="5" type="ORF">SAMN05216285_3824</name>
</gene>
<evidence type="ECO:0000259" key="2">
    <source>
        <dbReference type="Pfam" id="PF26236"/>
    </source>
</evidence>
<keyword evidence="1" id="KW-0812">Transmembrane</keyword>
<accession>A0A1I0QRM4</accession>
<feature type="transmembrane region" description="Helical" evidence="1">
    <location>
        <begin position="21"/>
        <end position="42"/>
    </location>
</feature>
<dbReference type="Pfam" id="PF26237">
    <property type="entry name" value="DUF8054_C"/>
    <property type="match status" value="1"/>
</dbReference>
<evidence type="ECO:0000256" key="1">
    <source>
        <dbReference type="SAM" id="Phobius"/>
    </source>
</evidence>
<dbReference type="RefSeq" id="WP_049989134.1">
    <property type="nucleotide sequence ID" value="NZ_FOIS01000005.1"/>
</dbReference>
<sequence>MRLRLEGLSSVRRSEYTGENRCLPCTVVNVGIAVVLATAVSVLASVRIGTVVFLGSLAIIYVRGYLVPGTPRLTERYLPRSVLELFGKEPVSERSREDGFEDDPWGMLTAAGVVERTATENVRLADGFRRALRRETDRYAETAPAADDVAAIVDATEIDERGERAFSVDGNKLLRWESDAALVADVAAASILHDRLDGWAGLDRDARLDVLLRVRLSSDRCPDCGGPAERRSDRVDPCCQPPHVTVWSTCRACDAFLGEVAVPESNAESWVRLEGVAEDTPVASD</sequence>
<evidence type="ECO:0000259" key="4">
    <source>
        <dbReference type="Pfam" id="PF26238"/>
    </source>
</evidence>
<keyword evidence="1" id="KW-0472">Membrane</keyword>
<evidence type="ECO:0000313" key="5">
    <source>
        <dbReference type="EMBL" id="SEW30238.1"/>
    </source>
</evidence>
<evidence type="ECO:0000259" key="3">
    <source>
        <dbReference type="Pfam" id="PF26237"/>
    </source>
</evidence>
<reference evidence="6" key="1">
    <citation type="submission" date="2016-10" db="EMBL/GenBank/DDBJ databases">
        <authorList>
            <person name="Varghese N."/>
        </authorList>
    </citation>
    <scope>NUCLEOTIDE SEQUENCE [LARGE SCALE GENOMIC DNA]</scope>
    <source>
        <strain evidence="6">CGMCC 1.12284</strain>
    </source>
</reference>
<dbReference type="eggNOG" id="arCOG08109">
    <property type="taxonomic scope" value="Archaea"/>
</dbReference>
<feature type="domain" description="DUF8054" evidence="3">
    <location>
        <begin position="219"/>
        <end position="260"/>
    </location>
</feature>
<dbReference type="Pfam" id="PF26236">
    <property type="entry name" value="DUF8054_N"/>
    <property type="match status" value="1"/>
</dbReference>
<keyword evidence="6" id="KW-1185">Reference proteome</keyword>
<feature type="domain" description="DUF8054" evidence="2">
    <location>
        <begin position="9"/>
        <end position="89"/>
    </location>
</feature>
<dbReference type="OrthoDB" id="292134at2157"/>
<feature type="domain" description="DUF8054" evidence="4">
    <location>
        <begin position="103"/>
        <end position="216"/>
    </location>
</feature>
<evidence type="ECO:0000313" key="6">
    <source>
        <dbReference type="Proteomes" id="UP000183275"/>
    </source>
</evidence>
<dbReference type="Pfam" id="PF26238">
    <property type="entry name" value="DUF8054_M"/>
    <property type="match status" value="1"/>
</dbReference>
<name>A0A1I0QRM4_9EURY</name>
<proteinExistence type="predicted"/>
<dbReference type="InterPro" id="IPR058674">
    <property type="entry name" value="DUF8054_N"/>
</dbReference>
<feature type="transmembrane region" description="Helical" evidence="1">
    <location>
        <begin position="48"/>
        <end position="66"/>
    </location>
</feature>
<dbReference type="Proteomes" id="UP000183275">
    <property type="component" value="Unassembled WGS sequence"/>
</dbReference>
<dbReference type="EMBL" id="FOIS01000005">
    <property type="protein sequence ID" value="SEW30238.1"/>
    <property type="molecule type" value="Genomic_DNA"/>
</dbReference>
<keyword evidence="1" id="KW-1133">Transmembrane helix</keyword>
<dbReference type="InterPro" id="IPR058775">
    <property type="entry name" value="DUF8054_M"/>
</dbReference>
<protein>
    <submittedName>
        <fullName evidence="5">Uncharacterized protein</fullName>
    </submittedName>
</protein>
<dbReference type="AlphaFoldDB" id="A0A1I0QRM4"/>
<dbReference type="InterPro" id="IPR058675">
    <property type="entry name" value="DUF8054_C"/>
</dbReference>
<organism evidence="5 6">
    <name type="scientific">Natrinema salifodinae</name>
    <dbReference type="NCBI Taxonomy" id="1202768"/>
    <lineage>
        <taxon>Archaea</taxon>
        <taxon>Methanobacteriati</taxon>
        <taxon>Methanobacteriota</taxon>
        <taxon>Stenosarchaea group</taxon>
        <taxon>Halobacteria</taxon>
        <taxon>Halobacteriales</taxon>
        <taxon>Natrialbaceae</taxon>
        <taxon>Natrinema</taxon>
    </lineage>
</organism>